<dbReference type="Proteomes" id="UP001283361">
    <property type="component" value="Unassembled WGS sequence"/>
</dbReference>
<organism evidence="1 2">
    <name type="scientific">Elysia crispata</name>
    <name type="common">lettuce slug</name>
    <dbReference type="NCBI Taxonomy" id="231223"/>
    <lineage>
        <taxon>Eukaryota</taxon>
        <taxon>Metazoa</taxon>
        <taxon>Spiralia</taxon>
        <taxon>Lophotrochozoa</taxon>
        <taxon>Mollusca</taxon>
        <taxon>Gastropoda</taxon>
        <taxon>Heterobranchia</taxon>
        <taxon>Euthyneura</taxon>
        <taxon>Panpulmonata</taxon>
        <taxon>Sacoglossa</taxon>
        <taxon>Placobranchoidea</taxon>
        <taxon>Plakobranchidae</taxon>
        <taxon>Elysia</taxon>
    </lineage>
</organism>
<accession>A0AAE1ANE7</accession>
<keyword evidence="2" id="KW-1185">Reference proteome</keyword>
<evidence type="ECO:0000313" key="1">
    <source>
        <dbReference type="EMBL" id="KAK3791090.1"/>
    </source>
</evidence>
<proteinExistence type="predicted"/>
<comment type="caution">
    <text evidence="1">The sequence shown here is derived from an EMBL/GenBank/DDBJ whole genome shotgun (WGS) entry which is preliminary data.</text>
</comment>
<reference evidence="1" key="1">
    <citation type="journal article" date="2023" name="G3 (Bethesda)">
        <title>A reference genome for the long-term kleptoplast-retaining sea slug Elysia crispata morphotype clarki.</title>
        <authorList>
            <person name="Eastman K.E."/>
            <person name="Pendleton A.L."/>
            <person name="Shaikh M.A."/>
            <person name="Suttiyut T."/>
            <person name="Ogas R."/>
            <person name="Tomko P."/>
            <person name="Gavelis G."/>
            <person name="Widhalm J.R."/>
            <person name="Wisecaver J.H."/>
        </authorList>
    </citation>
    <scope>NUCLEOTIDE SEQUENCE</scope>
    <source>
        <strain evidence="1">ECLA1</strain>
    </source>
</reference>
<evidence type="ECO:0000313" key="2">
    <source>
        <dbReference type="Proteomes" id="UP001283361"/>
    </source>
</evidence>
<gene>
    <name evidence="1" type="ORF">RRG08_010493</name>
</gene>
<dbReference type="EMBL" id="JAWDGP010001486">
    <property type="protein sequence ID" value="KAK3791090.1"/>
    <property type="molecule type" value="Genomic_DNA"/>
</dbReference>
<dbReference type="AlphaFoldDB" id="A0AAE1ANE7"/>
<sequence length="72" mass="7688">MASRLDITGLPKTFDVHGDPNTIDVDGAIKDQLVERVRSATLRRKFLEKGDSANLADLLHLASPRTGSAAGS</sequence>
<name>A0AAE1ANE7_9GAST</name>
<protein>
    <submittedName>
        <fullName evidence="1">Uncharacterized protein</fullName>
    </submittedName>
</protein>